<proteinExistence type="inferred from homology"/>
<keyword evidence="6" id="KW-0680">Restriction system</keyword>
<evidence type="ECO:0000256" key="5">
    <source>
        <dbReference type="ARBA" id="ARBA00022691"/>
    </source>
</evidence>
<keyword evidence="4" id="KW-0808">Transferase</keyword>
<dbReference type="Pfam" id="PF01555">
    <property type="entry name" value="N6_N4_Mtase"/>
    <property type="match status" value="1"/>
</dbReference>
<evidence type="ECO:0000256" key="2">
    <source>
        <dbReference type="ARBA" id="ARBA00012185"/>
    </source>
</evidence>
<dbReference type="Gene3D" id="3.40.50.150">
    <property type="entry name" value="Vaccinia Virus protein VP39"/>
    <property type="match status" value="2"/>
</dbReference>
<organism evidence="10">
    <name type="scientific">mine drainage metagenome</name>
    <dbReference type="NCBI Taxonomy" id="410659"/>
    <lineage>
        <taxon>unclassified sequences</taxon>
        <taxon>metagenomes</taxon>
        <taxon>ecological metagenomes</taxon>
    </lineage>
</organism>
<dbReference type="GO" id="GO:0009307">
    <property type="term" value="P:DNA restriction-modification system"/>
    <property type="evidence" value="ECO:0007669"/>
    <property type="project" value="UniProtKB-KW"/>
</dbReference>
<dbReference type="EC" id="2.1.1.113" evidence="2"/>
<evidence type="ECO:0000256" key="7">
    <source>
        <dbReference type="ARBA" id="ARBA00023125"/>
    </source>
</evidence>
<gene>
    <name evidence="10" type="ORF">GALL_231700</name>
</gene>
<dbReference type="InterPro" id="IPR002941">
    <property type="entry name" value="DNA_methylase_N4/N6"/>
</dbReference>
<dbReference type="GO" id="GO:0016423">
    <property type="term" value="F:tRNA (guanine) methyltransferase activity"/>
    <property type="evidence" value="ECO:0007669"/>
    <property type="project" value="TreeGrafter"/>
</dbReference>
<dbReference type="SUPFAM" id="SSF53335">
    <property type="entry name" value="S-adenosyl-L-methionine-dependent methyltransferases"/>
    <property type="match status" value="1"/>
</dbReference>
<name>A0A1J5RS56_9ZZZZ</name>
<evidence type="ECO:0000256" key="3">
    <source>
        <dbReference type="ARBA" id="ARBA00022603"/>
    </source>
</evidence>
<comment type="catalytic activity">
    <reaction evidence="8">
        <text>a 2'-deoxycytidine in DNA + S-adenosyl-L-methionine = an N(4)-methyl-2'-deoxycytidine in DNA + S-adenosyl-L-homocysteine + H(+)</text>
        <dbReference type="Rhea" id="RHEA:16857"/>
        <dbReference type="Rhea" id="RHEA-COMP:11369"/>
        <dbReference type="Rhea" id="RHEA-COMP:13674"/>
        <dbReference type="ChEBI" id="CHEBI:15378"/>
        <dbReference type="ChEBI" id="CHEBI:57856"/>
        <dbReference type="ChEBI" id="CHEBI:59789"/>
        <dbReference type="ChEBI" id="CHEBI:85452"/>
        <dbReference type="ChEBI" id="CHEBI:137933"/>
        <dbReference type="EC" id="2.1.1.113"/>
    </reaction>
</comment>
<dbReference type="InterPro" id="IPR017985">
    <property type="entry name" value="MeTrfase_CN4_CS"/>
</dbReference>
<dbReference type="PANTHER" id="PTHR14911:SF13">
    <property type="entry name" value="TRNA (GUANINE(6)-N2)-METHYLTRANSFERASE THUMP3"/>
    <property type="match status" value="1"/>
</dbReference>
<evidence type="ECO:0000256" key="8">
    <source>
        <dbReference type="ARBA" id="ARBA00049120"/>
    </source>
</evidence>
<comment type="caution">
    <text evidence="10">The sequence shown here is derived from an EMBL/GenBank/DDBJ whole genome shotgun (WGS) entry which is preliminary data.</text>
</comment>
<evidence type="ECO:0000259" key="9">
    <source>
        <dbReference type="Pfam" id="PF01555"/>
    </source>
</evidence>
<dbReference type="InterPro" id="IPR029063">
    <property type="entry name" value="SAM-dependent_MTases_sf"/>
</dbReference>
<dbReference type="PANTHER" id="PTHR14911">
    <property type="entry name" value="THUMP DOMAIN-CONTAINING"/>
    <property type="match status" value="1"/>
</dbReference>
<keyword evidence="3 10" id="KW-0489">Methyltransferase</keyword>
<keyword evidence="7" id="KW-0238">DNA-binding</keyword>
<protein>
    <recommendedName>
        <fullName evidence="2">site-specific DNA-methyltransferase (cytosine-N(4)-specific)</fullName>
        <ecNumber evidence="2">2.1.1.113</ecNumber>
    </recommendedName>
</protein>
<reference evidence="10" key="1">
    <citation type="submission" date="2016-10" db="EMBL/GenBank/DDBJ databases">
        <title>Sequence of Gallionella enrichment culture.</title>
        <authorList>
            <person name="Poehlein A."/>
            <person name="Muehling M."/>
            <person name="Daniel R."/>
        </authorList>
    </citation>
    <scope>NUCLEOTIDE SEQUENCE</scope>
</reference>
<dbReference type="GO" id="GO:0015667">
    <property type="term" value="F:site-specific DNA-methyltransferase (cytosine-N4-specific) activity"/>
    <property type="evidence" value="ECO:0007669"/>
    <property type="project" value="UniProtKB-EC"/>
</dbReference>
<dbReference type="GO" id="GO:0003677">
    <property type="term" value="F:DNA binding"/>
    <property type="evidence" value="ECO:0007669"/>
    <property type="project" value="UniProtKB-KW"/>
</dbReference>
<dbReference type="GO" id="GO:0008170">
    <property type="term" value="F:N-methyltransferase activity"/>
    <property type="evidence" value="ECO:0007669"/>
    <property type="project" value="InterPro"/>
</dbReference>
<keyword evidence="5" id="KW-0949">S-adenosyl-L-methionine</keyword>
<evidence type="ECO:0000313" key="10">
    <source>
        <dbReference type="EMBL" id="OIQ94815.1"/>
    </source>
</evidence>
<evidence type="ECO:0000256" key="6">
    <source>
        <dbReference type="ARBA" id="ARBA00022747"/>
    </source>
</evidence>
<dbReference type="EMBL" id="MLJW01000178">
    <property type="protein sequence ID" value="OIQ94815.1"/>
    <property type="molecule type" value="Genomic_DNA"/>
</dbReference>
<dbReference type="PROSITE" id="PS00093">
    <property type="entry name" value="N4_MTASE"/>
    <property type="match status" value="1"/>
</dbReference>
<feature type="domain" description="DNA methylase N-4/N-6" evidence="9">
    <location>
        <begin position="181"/>
        <end position="242"/>
    </location>
</feature>
<accession>A0A1J5RS56</accession>
<evidence type="ECO:0000256" key="4">
    <source>
        <dbReference type="ARBA" id="ARBA00022679"/>
    </source>
</evidence>
<dbReference type="GO" id="GO:0030488">
    <property type="term" value="P:tRNA methylation"/>
    <property type="evidence" value="ECO:0007669"/>
    <property type="project" value="TreeGrafter"/>
</dbReference>
<comment type="similarity">
    <text evidence="1">Belongs to the N(4)/N(6)-methyltransferase family. N(4) subfamily.</text>
</comment>
<dbReference type="AlphaFoldDB" id="A0A1J5RS56"/>
<sequence>MYTVSLQTISSREPGTAMHVFLSYKRDVESKDDQDLALLELASLSAQEPRAVTHAQARVALKAKALPFVHKSQQLYSVDVDAATLKRLLRRLAFWDFALLREGEAVPGYVAVGRAWAHVNGVLVAATQTQVLEWTAYAKDDRHLGDAIRNGHALEGLLELGAPGIEAAVAAPLTPISRRKNEYLTHGFHKYKAKFFPRLARSLINYTCPDDEGLVLDPYCGSGTTGVEASLMGMNAFEFDIDPLSAFIAQSKAILGHLDLGKFVDAVGRLPAKAPALSEGLFAQSRYKLPAFLTERNPKRLTSELHKEIEDEATLIRSLIDNYTDNDVRALLELSYSHALATKVVLRWMGTGDNRFALEFAKRSLYSIFRAQLHYMLAKLTSWGELKQGGFLPNLGEVSVRVSDCTKLPLKANSVNAVVTSPPYLPAASGRETYLRSRAASLVGLGLMTEEEVHETETRIVGSILAMPEEDRPLPPAVIDLVEWMKPQRERSPKARPTAAYFERLGDSLKEMKRVLKPGGLIALVVSKEHMFYAMTTREVLRKFDMVDAISELGTQPKYGIGLELDRVQLLELPKMDFNARPGSHGTYSEAILFFRKPARAQ</sequence>
<evidence type="ECO:0000256" key="1">
    <source>
        <dbReference type="ARBA" id="ARBA00010203"/>
    </source>
</evidence>